<dbReference type="EMBL" id="MNPL01002435">
    <property type="protein sequence ID" value="OQR78275.1"/>
    <property type="molecule type" value="Genomic_DNA"/>
</dbReference>
<evidence type="ECO:0000313" key="3">
    <source>
        <dbReference type="Proteomes" id="UP000192247"/>
    </source>
</evidence>
<gene>
    <name evidence="2" type="ORF">BIW11_02761</name>
</gene>
<comment type="caution">
    <text evidence="2">The sequence shown here is derived from an EMBL/GenBank/DDBJ whole genome shotgun (WGS) entry which is preliminary data.</text>
</comment>
<evidence type="ECO:0000313" key="2">
    <source>
        <dbReference type="EMBL" id="OQR78275.1"/>
    </source>
</evidence>
<evidence type="ECO:0000256" key="1">
    <source>
        <dbReference type="SAM" id="MobiDB-lite"/>
    </source>
</evidence>
<feature type="region of interest" description="Disordered" evidence="1">
    <location>
        <begin position="1"/>
        <end position="36"/>
    </location>
</feature>
<dbReference type="Proteomes" id="UP000192247">
    <property type="component" value="Unassembled WGS sequence"/>
</dbReference>
<protein>
    <submittedName>
        <fullName evidence="2">HHIP protein 1-like</fullName>
    </submittedName>
</protein>
<name>A0A1V9XXP1_9ACAR</name>
<keyword evidence="3" id="KW-1185">Reference proteome</keyword>
<organism evidence="2 3">
    <name type="scientific">Tropilaelaps mercedesae</name>
    <dbReference type="NCBI Taxonomy" id="418985"/>
    <lineage>
        <taxon>Eukaryota</taxon>
        <taxon>Metazoa</taxon>
        <taxon>Ecdysozoa</taxon>
        <taxon>Arthropoda</taxon>
        <taxon>Chelicerata</taxon>
        <taxon>Arachnida</taxon>
        <taxon>Acari</taxon>
        <taxon>Parasitiformes</taxon>
        <taxon>Mesostigmata</taxon>
        <taxon>Gamasina</taxon>
        <taxon>Dermanyssoidea</taxon>
        <taxon>Laelapidae</taxon>
        <taxon>Tropilaelaps</taxon>
    </lineage>
</organism>
<dbReference type="AlphaFoldDB" id="A0A1V9XXP1"/>
<reference evidence="2 3" key="1">
    <citation type="journal article" date="2017" name="Gigascience">
        <title>Draft genome of the honey bee ectoparasitic mite, Tropilaelaps mercedesae, is shaped by the parasitic life history.</title>
        <authorList>
            <person name="Dong X."/>
            <person name="Armstrong S.D."/>
            <person name="Xia D."/>
            <person name="Makepeace B.L."/>
            <person name="Darby A.C."/>
            <person name="Kadowaki T."/>
        </authorList>
    </citation>
    <scope>NUCLEOTIDE SEQUENCE [LARGE SCALE GENOMIC DNA]</scope>
    <source>
        <strain evidence="2">Wuxi-XJTLU</strain>
    </source>
</reference>
<proteinExistence type="predicted"/>
<dbReference type="InParanoid" id="A0A1V9XXP1"/>
<dbReference type="OrthoDB" id="6507320at2759"/>
<accession>A0A1V9XXP1</accession>
<sequence length="171" mass="18842">MDGPSRPFVPSSHSAKVQMPFRTSAVSKSNERISGAPSETLLISSSRKSFEGADHDTVVTAIPFGPQQFTAIEAKVSNINILPERELLIDEEYELTRVPQPSSRYNGGQLLSRVRLSAGMDVPSRHDTVERIVYLTTGDGAMKNNESTQFNETISTRKILRMTINLGDNFG</sequence>